<proteinExistence type="predicted"/>
<dbReference type="InterPro" id="IPR016181">
    <property type="entry name" value="Acyl_CoA_acyltransferase"/>
</dbReference>
<dbReference type="Gene3D" id="3.40.630.30">
    <property type="match status" value="1"/>
</dbReference>
<dbReference type="Pfam" id="PF00583">
    <property type="entry name" value="Acetyltransf_1"/>
    <property type="match status" value="1"/>
</dbReference>
<accession>A0A0F9Q0C6</accession>
<dbReference type="AlphaFoldDB" id="A0A0F9Q0C6"/>
<dbReference type="SUPFAM" id="SSF55729">
    <property type="entry name" value="Acyl-CoA N-acyltransferases (Nat)"/>
    <property type="match status" value="1"/>
</dbReference>
<reference evidence="3" key="1">
    <citation type="journal article" date="2015" name="Nature">
        <title>Complex archaea that bridge the gap between prokaryotes and eukaryotes.</title>
        <authorList>
            <person name="Spang A."/>
            <person name="Saw J.H."/>
            <person name="Jorgensen S.L."/>
            <person name="Zaremba-Niedzwiedzka K."/>
            <person name="Martijn J."/>
            <person name="Lind A.E."/>
            <person name="van Eijk R."/>
            <person name="Schleper C."/>
            <person name="Guy L."/>
            <person name="Ettema T.J."/>
        </authorList>
    </citation>
    <scope>NUCLEOTIDE SEQUENCE</scope>
</reference>
<protein>
    <recommendedName>
        <fullName evidence="2">N-acetyltransferase domain-containing protein</fullName>
    </recommendedName>
</protein>
<evidence type="ECO:0000313" key="3">
    <source>
        <dbReference type="EMBL" id="KKM98887.1"/>
    </source>
</evidence>
<feature type="compositionally biased region" description="Low complexity" evidence="1">
    <location>
        <begin position="159"/>
        <end position="171"/>
    </location>
</feature>
<feature type="region of interest" description="Disordered" evidence="1">
    <location>
        <begin position="148"/>
        <end position="171"/>
    </location>
</feature>
<name>A0A0F9Q0C6_9ZZZZ</name>
<gene>
    <name evidence="3" type="ORF">LCGC14_1153410</name>
</gene>
<dbReference type="GO" id="GO:0016747">
    <property type="term" value="F:acyltransferase activity, transferring groups other than amino-acyl groups"/>
    <property type="evidence" value="ECO:0007669"/>
    <property type="project" value="InterPro"/>
</dbReference>
<comment type="caution">
    <text evidence="3">The sequence shown here is derived from an EMBL/GenBank/DDBJ whole genome shotgun (WGS) entry which is preliminary data.</text>
</comment>
<feature type="domain" description="N-acetyltransferase" evidence="2">
    <location>
        <begin position="4"/>
        <end position="156"/>
    </location>
</feature>
<dbReference type="PROSITE" id="PS51186">
    <property type="entry name" value="GNAT"/>
    <property type="match status" value="1"/>
</dbReference>
<evidence type="ECO:0000259" key="2">
    <source>
        <dbReference type="PROSITE" id="PS51186"/>
    </source>
</evidence>
<evidence type="ECO:0000256" key="1">
    <source>
        <dbReference type="SAM" id="MobiDB-lite"/>
    </source>
</evidence>
<dbReference type="CDD" id="cd04301">
    <property type="entry name" value="NAT_SF"/>
    <property type="match status" value="1"/>
</dbReference>
<dbReference type="InterPro" id="IPR000182">
    <property type="entry name" value="GNAT_dom"/>
</dbReference>
<dbReference type="EMBL" id="LAZR01005564">
    <property type="protein sequence ID" value="KKM98887.1"/>
    <property type="molecule type" value="Genomic_DNA"/>
</dbReference>
<organism evidence="3">
    <name type="scientific">marine sediment metagenome</name>
    <dbReference type="NCBI Taxonomy" id="412755"/>
    <lineage>
        <taxon>unclassified sequences</taxon>
        <taxon>metagenomes</taxon>
        <taxon>ecological metagenomes</taxon>
    </lineage>
</organism>
<sequence length="171" mass="19072">MANVVLKRVSPENRDECLALSVADSQQGLVASNAKSLGEAEGNATFHPYAVYEARAPHQDEPRMVGFTMYEVLNGIGFITRIMIDERYQRQGFGRAATAEVIQRLRQDPAVETIATSHLRHNDLAARLFAGLGFREWRPEWASDMPHERVLRLPEGDADPGASSDADQPRR</sequence>